<dbReference type="InterPro" id="IPR002716">
    <property type="entry name" value="PIN_dom"/>
</dbReference>
<feature type="region of interest" description="Disordered" evidence="1">
    <location>
        <begin position="947"/>
        <end position="971"/>
    </location>
</feature>
<evidence type="ECO:0000256" key="1">
    <source>
        <dbReference type="SAM" id="MobiDB-lite"/>
    </source>
</evidence>
<dbReference type="CDD" id="cd09880">
    <property type="entry name" value="PIN_Smg5-6-like"/>
    <property type="match status" value="1"/>
</dbReference>
<feature type="compositionally biased region" description="Basic and acidic residues" evidence="1">
    <location>
        <begin position="898"/>
        <end position="909"/>
    </location>
</feature>
<dbReference type="GO" id="GO:0005697">
    <property type="term" value="C:telomerase holoenzyme complex"/>
    <property type="evidence" value="ECO:0007669"/>
    <property type="project" value="TreeGrafter"/>
</dbReference>
<feature type="compositionally biased region" description="Low complexity" evidence="1">
    <location>
        <begin position="195"/>
        <end position="232"/>
    </location>
</feature>
<reference evidence="3 4" key="1">
    <citation type="journal article" date="2016" name="Mol. Biol. Evol.">
        <title>Comparative Genomics of Early-Diverging Mushroom-Forming Fungi Provides Insights into the Origins of Lignocellulose Decay Capabilities.</title>
        <authorList>
            <person name="Nagy L.G."/>
            <person name="Riley R."/>
            <person name="Tritt A."/>
            <person name="Adam C."/>
            <person name="Daum C."/>
            <person name="Floudas D."/>
            <person name="Sun H."/>
            <person name="Yadav J.S."/>
            <person name="Pangilinan J."/>
            <person name="Larsson K.H."/>
            <person name="Matsuura K."/>
            <person name="Barry K."/>
            <person name="Labutti K."/>
            <person name="Kuo R."/>
            <person name="Ohm R.A."/>
            <person name="Bhattacharya S.S."/>
            <person name="Shirouzu T."/>
            <person name="Yoshinaga Y."/>
            <person name="Martin F.M."/>
            <person name="Grigoriev I.V."/>
            <person name="Hibbett D.S."/>
        </authorList>
    </citation>
    <scope>NUCLEOTIDE SEQUENCE [LARGE SCALE GENOMIC DNA]</scope>
    <source>
        <strain evidence="3 4">CBS 109695</strain>
    </source>
</reference>
<dbReference type="AlphaFoldDB" id="A0A166N7J3"/>
<dbReference type="GO" id="GO:0004540">
    <property type="term" value="F:RNA nuclease activity"/>
    <property type="evidence" value="ECO:0007669"/>
    <property type="project" value="UniProtKB-ARBA"/>
</dbReference>
<feature type="compositionally biased region" description="Basic and acidic residues" evidence="1">
    <location>
        <begin position="14"/>
        <end position="29"/>
    </location>
</feature>
<evidence type="ECO:0000313" key="3">
    <source>
        <dbReference type="EMBL" id="KZP24727.1"/>
    </source>
</evidence>
<name>A0A166N7J3_9AGAM</name>
<dbReference type="EMBL" id="KV417524">
    <property type="protein sequence ID" value="KZP24727.1"/>
    <property type="molecule type" value="Genomic_DNA"/>
</dbReference>
<feature type="region of interest" description="Disordered" evidence="1">
    <location>
        <begin position="898"/>
        <end position="930"/>
    </location>
</feature>
<gene>
    <name evidence="3" type="ORF">FIBSPDRAFT_856491</name>
</gene>
<dbReference type="SMART" id="SM00670">
    <property type="entry name" value="PINc"/>
    <property type="match status" value="1"/>
</dbReference>
<evidence type="ECO:0000313" key="4">
    <source>
        <dbReference type="Proteomes" id="UP000076532"/>
    </source>
</evidence>
<feature type="region of interest" description="Disordered" evidence="1">
    <location>
        <begin position="814"/>
        <end position="847"/>
    </location>
</feature>
<dbReference type="GO" id="GO:0042162">
    <property type="term" value="F:telomeric DNA binding"/>
    <property type="evidence" value="ECO:0007669"/>
    <property type="project" value="TreeGrafter"/>
</dbReference>
<feature type="compositionally biased region" description="Acidic residues" evidence="1">
    <location>
        <begin position="910"/>
        <end position="928"/>
    </location>
</feature>
<dbReference type="InterPro" id="IPR045153">
    <property type="entry name" value="Est1/Ebs1-like"/>
</dbReference>
<dbReference type="InterPro" id="IPR029060">
    <property type="entry name" value="PIN-like_dom_sf"/>
</dbReference>
<feature type="domain" description="PIN" evidence="2">
    <location>
        <begin position="982"/>
        <end position="1132"/>
    </location>
</feature>
<dbReference type="SUPFAM" id="SSF88723">
    <property type="entry name" value="PIN domain-like"/>
    <property type="match status" value="1"/>
</dbReference>
<protein>
    <recommendedName>
        <fullName evidence="2">PIN domain-containing protein</fullName>
    </recommendedName>
</protein>
<dbReference type="GO" id="GO:0000184">
    <property type="term" value="P:nuclear-transcribed mRNA catabolic process, nonsense-mediated decay"/>
    <property type="evidence" value="ECO:0007669"/>
    <property type="project" value="TreeGrafter"/>
</dbReference>
<keyword evidence="4" id="KW-1185">Reference proteome</keyword>
<dbReference type="Pfam" id="PF13638">
    <property type="entry name" value="PIN_4"/>
    <property type="match status" value="1"/>
</dbReference>
<accession>A0A166N7J3</accession>
<dbReference type="PANTHER" id="PTHR15696">
    <property type="entry name" value="SMG-7 SUPPRESSOR WITH MORPHOLOGICAL EFFECT ON GENITALIA PROTEIN 7"/>
    <property type="match status" value="1"/>
</dbReference>
<proteinExistence type="predicted"/>
<dbReference type="InterPro" id="IPR011990">
    <property type="entry name" value="TPR-like_helical_dom_sf"/>
</dbReference>
<dbReference type="PANTHER" id="PTHR15696:SF0">
    <property type="entry name" value="TELOMERASE-BINDING PROTEIN EST1A"/>
    <property type="match status" value="1"/>
</dbReference>
<dbReference type="SUPFAM" id="SSF48452">
    <property type="entry name" value="TPR-like"/>
    <property type="match status" value="1"/>
</dbReference>
<dbReference type="GO" id="GO:0070034">
    <property type="term" value="F:telomerase RNA binding"/>
    <property type="evidence" value="ECO:0007669"/>
    <property type="project" value="TreeGrafter"/>
</dbReference>
<dbReference type="OrthoDB" id="2017974at2759"/>
<feature type="compositionally biased region" description="Polar residues" evidence="1">
    <location>
        <begin position="109"/>
        <end position="121"/>
    </location>
</feature>
<dbReference type="STRING" id="436010.A0A166N7J3"/>
<dbReference type="Gene3D" id="3.40.50.1010">
    <property type="entry name" value="5'-nuclease"/>
    <property type="match status" value="1"/>
</dbReference>
<dbReference type="Proteomes" id="UP000076532">
    <property type="component" value="Unassembled WGS sequence"/>
</dbReference>
<feature type="compositionally biased region" description="Acidic residues" evidence="1">
    <location>
        <begin position="816"/>
        <end position="839"/>
    </location>
</feature>
<feature type="compositionally biased region" description="Basic and acidic residues" evidence="1">
    <location>
        <begin position="157"/>
        <end position="173"/>
    </location>
</feature>
<evidence type="ECO:0000259" key="2">
    <source>
        <dbReference type="SMART" id="SM00670"/>
    </source>
</evidence>
<feature type="region of interest" description="Disordered" evidence="1">
    <location>
        <begin position="1"/>
        <end position="241"/>
    </location>
</feature>
<dbReference type="Gene3D" id="1.25.40.10">
    <property type="entry name" value="Tetratricopeptide repeat domain"/>
    <property type="match status" value="1"/>
</dbReference>
<feature type="compositionally biased region" description="Polar residues" evidence="1">
    <location>
        <begin position="65"/>
        <end position="76"/>
    </location>
</feature>
<organism evidence="3 4">
    <name type="scientific">Athelia psychrophila</name>
    <dbReference type="NCBI Taxonomy" id="1759441"/>
    <lineage>
        <taxon>Eukaryota</taxon>
        <taxon>Fungi</taxon>
        <taxon>Dikarya</taxon>
        <taxon>Basidiomycota</taxon>
        <taxon>Agaricomycotina</taxon>
        <taxon>Agaricomycetes</taxon>
        <taxon>Agaricomycetidae</taxon>
        <taxon>Atheliales</taxon>
        <taxon>Atheliaceae</taxon>
        <taxon>Athelia</taxon>
    </lineage>
</organism>
<feature type="compositionally biased region" description="Polar residues" evidence="1">
    <location>
        <begin position="90"/>
        <end position="102"/>
    </location>
</feature>
<sequence length="1155" mass="127183">MPPEIMEPPKPSRKAKDRDPAPTDLHERMIAFQRKNVVSTRHKERVERPLPPPSPSTSKALPVISRSSPARKQASPQVLEADPEEFSRRLNISSSKRPSHTSPRPAHSSAKNNSKLFNPQTDPIPMRRTAEPEPASDATSSSYAPRGPSGSPNNRELSAHQRQLFDHRKDDPVRFSVMARPSSTNGGRPTPTPKASADYVSASSTSSYAPSLASSSFTLSSGTTESSAGSALFDRKPSEEPGNNAFAVQLKKLYRGISSLETRILTEDAEDAGVDEGRVLLKTREKEVVDEDAEKQKWRKRIDDHKRLAEMMHNLLEISLAPSVPASLRNIPTKYNIIIRLWSHAFHKLLESLRRASFASPLALEHLQDFIYYAYTFYTGILEEQTLRPFRAGWLEALGDLARYRMAVAAMVTGSQGSGPEELTAAAVTSALLSASPAPSLPPSSAISAKSNSISGEPIARIDDSPSPSVGVAAARMMNVEPAKELWRGIARDWYAQGLADTPEGEELRALYHFVKSMTVLHPFSTSRESVLPLWSSAAQQARLSNPSTSASDLFILLHGMMFTNIQLDDFHATLARFLERLEMEGEGVEEREWIMMGVINLGSVLEYGKASGVIRNAGGFGAREGTNLGSAGVRVVVKRATTIAEDDESRMDVDSLGTGIQASPANSEIDEAAYEYPAAFTLAAKLAFTMLSHVLKRPTRKASPFARSTINPYVTVLLTFLTTLTKQPATLAAIDKLIPWEELAAFFMTVPSAVIHSQGLASRSKEPERWVMLTTGCAPPLAEDWCLRGMEWVGRRVFERGYWKSGEEKSKEVEVLDASEDNEVTDGIIEDEDDEDDNSPSHGGSGTEIAKRWIRIVRCAVGMAHAVDGFTWVEGTKEWRVEGALSKKVLRWKEEERLERQAEEKPMDVDEDDVVASESDEEDDQDVPEVKALKARRRYLQSLVQSADRGTPSPVAHRARPRMSRQDPPSRAALPIVPGYSVLVVDTNILLSSLSMLASVIESLRWTVIVPLPVIMELDGISANTSQLGETAKAAMSYLTSHVRSHSTSLKVQTSKGNYLTSLTFRTEQVDFKDEASWERNMDDLILRTAIWQDDHWSDRSSMLKNTGAQRGTTVGAVKVVLLSLDRNLRLKARSRQLPAASETDLAAILATGT</sequence>